<dbReference type="EMBL" id="JANLCK010000010">
    <property type="protein sequence ID" value="MCS5727369.1"/>
    <property type="molecule type" value="Genomic_DNA"/>
</dbReference>
<dbReference type="Pfam" id="PF07690">
    <property type="entry name" value="MFS_1"/>
    <property type="match status" value="1"/>
</dbReference>
<feature type="transmembrane region" description="Helical" evidence="6">
    <location>
        <begin position="243"/>
        <end position="268"/>
    </location>
</feature>
<accession>A0AA42BW21</accession>
<dbReference type="PANTHER" id="PTHR23528:SF1">
    <property type="entry name" value="MAJOR FACILITATOR SUPERFAMILY (MFS) PROFILE DOMAIN-CONTAINING PROTEIN"/>
    <property type="match status" value="1"/>
</dbReference>
<dbReference type="PANTHER" id="PTHR23528">
    <property type="match status" value="1"/>
</dbReference>
<evidence type="ECO:0000313" key="9">
    <source>
        <dbReference type="Proteomes" id="UP001165587"/>
    </source>
</evidence>
<evidence type="ECO:0000256" key="5">
    <source>
        <dbReference type="SAM" id="MobiDB-lite"/>
    </source>
</evidence>
<keyword evidence="9" id="KW-1185">Reference proteome</keyword>
<evidence type="ECO:0000256" key="4">
    <source>
        <dbReference type="ARBA" id="ARBA00023136"/>
    </source>
</evidence>
<feature type="transmembrane region" description="Helical" evidence="6">
    <location>
        <begin position="129"/>
        <end position="152"/>
    </location>
</feature>
<evidence type="ECO:0000256" key="1">
    <source>
        <dbReference type="ARBA" id="ARBA00004651"/>
    </source>
</evidence>
<evidence type="ECO:0000256" key="2">
    <source>
        <dbReference type="ARBA" id="ARBA00022692"/>
    </source>
</evidence>
<feature type="transmembrane region" description="Helical" evidence="6">
    <location>
        <begin position="338"/>
        <end position="355"/>
    </location>
</feature>
<comment type="caution">
    <text evidence="8">The sequence shown here is derived from an EMBL/GenBank/DDBJ whole genome shotgun (WGS) entry which is preliminary data.</text>
</comment>
<gene>
    <name evidence="8" type="ORF">N1028_15850</name>
</gene>
<evidence type="ECO:0000256" key="6">
    <source>
        <dbReference type="SAM" id="Phobius"/>
    </source>
</evidence>
<comment type="subcellular location">
    <subcellularLocation>
        <location evidence="1">Cell membrane</location>
        <topology evidence="1">Multi-pass membrane protein</topology>
    </subcellularLocation>
</comment>
<keyword evidence="4 6" id="KW-0472">Membrane</keyword>
<feature type="domain" description="Major facilitator superfamily (MFS) profile" evidence="7">
    <location>
        <begin position="32"/>
        <end position="430"/>
    </location>
</feature>
<keyword evidence="3 6" id="KW-1133">Transmembrane helix</keyword>
<dbReference type="Proteomes" id="UP001165587">
    <property type="component" value="Unassembled WGS sequence"/>
</dbReference>
<dbReference type="GO" id="GO:0022857">
    <property type="term" value="F:transmembrane transporter activity"/>
    <property type="evidence" value="ECO:0007669"/>
    <property type="project" value="InterPro"/>
</dbReference>
<evidence type="ECO:0000313" key="8">
    <source>
        <dbReference type="EMBL" id="MCS5727369.1"/>
    </source>
</evidence>
<protein>
    <submittedName>
        <fullName evidence="8">MFS transporter</fullName>
    </submittedName>
</protein>
<feature type="transmembrane region" description="Helical" evidence="6">
    <location>
        <begin position="406"/>
        <end position="427"/>
    </location>
</feature>
<keyword evidence="2 6" id="KW-0812">Transmembrane</keyword>
<feature type="transmembrane region" description="Helical" evidence="6">
    <location>
        <begin position="33"/>
        <end position="57"/>
    </location>
</feature>
<organism evidence="8 9">
    <name type="scientific">Herbiconiux oxytropis</name>
    <dbReference type="NCBI Taxonomy" id="2970915"/>
    <lineage>
        <taxon>Bacteria</taxon>
        <taxon>Bacillati</taxon>
        <taxon>Actinomycetota</taxon>
        <taxon>Actinomycetes</taxon>
        <taxon>Micrococcales</taxon>
        <taxon>Microbacteriaceae</taxon>
        <taxon>Herbiconiux</taxon>
    </lineage>
</organism>
<name>A0AA42BW21_9MICO</name>
<feature type="transmembrane region" description="Helical" evidence="6">
    <location>
        <begin position="314"/>
        <end position="332"/>
    </location>
</feature>
<reference evidence="8" key="1">
    <citation type="submission" date="2022-08" db="EMBL/GenBank/DDBJ databases">
        <authorList>
            <person name="Deng Y."/>
            <person name="Han X.-F."/>
            <person name="Zhang Y.-Q."/>
        </authorList>
    </citation>
    <scope>NUCLEOTIDE SEQUENCE</scope>
    <source>
        <strain evidence="8">CPCC 203407</strain>
    </source>
</reference>
<dbReference type="GO" id="GO:0005886">
    <property type="term" value="C:plasma membrane"/>
    <property type="evidence" value="ECO:0007669"/>
    <property type="project" value="UniProtKB-SubCell"/>
</dbReference>
<dbReference type="InterPro" id="IPR011701">
    <property type="entry name" value="MFS"/>
</dbReference>
<dbReference type="Gene3D" id="1.20.1250.20">
    <property type="entry name" value="MFS general substrate transporter like domains"/>
    <property type="match status" value="2"/>
</dbReference>
<sequence>MGFAGATVQGAEEMNVASSDGPDDRPKIRGGELAAVLVGQLTLFMALVVPIGFSLAVKVGSIDPENQNTVLALALGIASTLVLFTNPVFGVLSDRTRSRFGRRRPWFVGGVLLGTVGSIVIAFSESTTLVIIGWCIGLGGYSLANQTLVTFLGDRLPRSQRGKVMGINGALTQIGPILGIVLAGMFTSNVSLMFLVPAGIAVLGAVWFVLAMKDPKFEGTVPELRFSALAKGFYFNPRKHSNFGWVIVSKVLVYGFIALTTLYTVYLLMARFELGTAEVASLTALISLMGVALAALGALGGGFLSDKLKSRKPFLVIAAGLLAASALTVATSTSIPQFVIGSLLTSLGLGVYGSVDQALLLDVLPSEGNENGRYLSIFFLANGVPQAIGPFLAAAVLSLAGGDYSWVYFVGAAFAALGALAIIPISVGKRASLSTTSIRTM</sequence>
<feature type="transmembrane region" description="Helical" evidence="6">
    <location>
        <begin position="105"/>
        <end position="123"/>
    </location>
</feature>
<dbReference type="AlphaFoldDB" id="A0AA42BW21"/>
<feature type="transmembrane region" description="Helical" evidence="6">
    <location>
        <begin position="164"/>
        <end position="186"/>
    </location>
</feature>
<dbReference type="InterPro" id="IPR036259">
    <property type="entry name" value="MFS_trans_sf"/>
</dbReference>
<evidence type="ECO:0000259" key="7">
    <source>
        <dbReference type="PROSITE" id="PS50850"/>
    </source>
</evidence>
<dbReference type="PROSITE" id="PS50850">
    <property type="entry name" value="MFS"/>
    <property type="match status" value="1"/>
</dbReference>
<feature type="transmembrane region" description="Helical" evidence="6">
    <location>
        <begin position="280"/>
        <end position="302"/>
    </location>
</feature>
<feature type="transmembrane region" description="Helical" evidence="6">
    <location>
        <begin position="192"/>
        <end position="210"/>
    </location>
</feature>
<evidence type="ECO:0000256" key="3">
    <source>
        <dbReference type="ARBA" id="ARBA00022989"/>
    </source>
</evidence>
<dbReference type="RefSeq" id="WP_259530360.1">
    <property type="nucleotide sequence ID" value="NZ_JANLCK010000010.1"/>
</dbReference>
<feature type="region of interest" description="Disordered" evidence="5">
    <location>
        <begin position="1"/>
        <end position="25"/>
    </location>
</feature>
<feature type="transmembrane region" description="Helical" evidence="6">
    <location>
        <begin position="375"/>
        <end position="400"/>
    </location>
</feature>
<dbReference type="InterPro" id="IPR020846">
    <property type="entry name" value="MFS_dom"/>
</dbReference>
<feature type="transmembrane region" description="Helical" evidence="6">
    <location>
        <begin position="69"/>
        <end position="93"/>
    </location>
</feature>
<dbReference type="SUPFAM" id="SSF103473">
    <property type="entry name" value="MFS general substrate transporter"/>
    <property type="match status" value="1"/>
</dbReference>
<proteinExistence type="predicted"/>
<dbReference type="CDD" id="cd06174">
    <property type="entry name" value="MFS"/>
    <property type="match status" value="1"/>
</dbReference>